<proteinExistence type="predicted"/>
<feature type="region of interest" description="Disordered" evidence="1">
    <location>
        <begin position="150"/>
        <end position="176"/>
    </location>
</feature>
<evidence type="ECO:0000256" key="1">
    <source>
        <dbReference type="SAM" id="MobiDB-lite"/>
    </source>
</evidence>
<dbReference type="AlphaFoldDB" id="H6SNA5"/>
<dbReference type="Pfam" id="PF05762">
    <property type="entry name" value="VWA_CoxE"/>
    <property type="match status" value="1"/>
</dbReference>
<dbReference type="EMBL" id="HE663493">
    <property type="protein sequence ID" value="CCG06981.1"/>
    <property type="molecule type" value="Genomic_DNA"/>
</dbReference>
<dbReference type="PANTHER" id="PTHR39338">
    <property type="entry name" value="BLL5662 PROTEIN-RELATED"/>
    <property type="match status" value="1"/>
</dbReference>
<gene>
    <name evidence="2" type="ORF">RSPPHO_00355</name>
</gene>
<dbReference type="InterPro" id="IPR008912">
    <property type="entry name" value="Uncharacterised_CoxE"/>
</dbReference>
<evidence type="ECO:0000313" key="3">
    <source>
        <dbReference type="Proteomes" id="UP000033220"/>
    </source>
</evidence>
<organism evidence="2 3">
    <name type="scientific">Pararhodospirillum photometricum DSM 122</name>
    <dbReference type="NCBI Taxonomy" id="1150469"/>
    <lineage>
        <taxon>Bacteria</taxon>
        <taxon>Pseudomonadati</taxon>
        <taxon>Pseudomonadota</taxon>
        <taxon>Alphaproteobacteria</taxon>
        <taxon>Rhodospirillales</taxon>
        <taxon>Rhodospirillaceae</taxon>
        <taxon>Pararhodospirillum</taxon>
    </lineage>
</organism>
<dbReference type="Proteomes" id="UP000033220">
    <property type="component" value="Chromosome DSM 122"/>
</dbReference>
<protein>
    <recommendedName>
        <fullName evidence="4">VWA containing CoxE-like</fullName>
    </recommendedName>
</protein>
<dbReference type="eggNOG" id="COG3825">
    <property type="taxonomic scope" value="Bacteria"/>
</dbReference>
<evidence type="ECO:0008006" key="4">
    <source>
        <dbReference type="Google" id="ProtNLM"/>
    </source>
</evidence>
<dbReference type="HOGENOM" id="CLU_059555_0_0_5"/>
<dbReference type="STRING" id="1150469.RSPPHO_00355"/>
<keyword evidence="3" id="KW-1185">Reference proteome</keyword>
<name>H6SNA5_PARPM</name>
<dbReference type="PANTHER" id="PTHR39338:SF7">
    <property type="entry name" value="BLL6692 PROTEIN"/>
    <property type="match status" value="1"/>
</dbReference>
<evidence type="ECO:0000313" key="2">
    <source>
        <dbReference type="EMBL" id="CCG06981.1"/>
    </source>
</evidence>
<dbReference type="KEGG" id="rpm:RSPPHO_00355"/>
<reference evidence="2 3" key="1">
    <citation type="submission" date="2012-02" db="EMBL/GenBank/DDBJ databases">
        <title>Shotgun genome sequence of Phaeospirillum photometricum DSM 122.</title>
        <authorList>
            <person name="Duquesne K."/>
            <person name="Sturgis J."/>
        </authorList>
    </citation>
    <scope>NUCLEOTIDE SEQUENCE [LARGE SCALE GENOMIC DNA]</scope>
    <source>
        <strain evidence="3">DSM122</strain>
    </source>
</reference>
<sequence>MRERLGRLASPDPSSGEGWPMFLRLFLTLREARLPVSLTEYLMLLDALDARLAFGRVDDFYHLARATLIKDERHFDRFDQVFGQVFRGLETLGEALAVGPEARALPEDWLRSLGERFLTPEEKAQVAALGGFEALMETLRQRLEEQKKRHAGGGKWIGTQGTSPFGADGYNPEGVRIGQDRSRHRRALKVWDRREFRDLDGDTELGPRAFKLALRRLRTFARTGAATELDLEGTIHATAHQGGLLDVKMVPERHNAVKVLLLLDSGGSMDDHVGVCESLFRAARAEFKHLETFYFHNCVYESLWRSNARRHAERTPTALLLNTYPRDYRLILVGDAAMSPSELTRIGGSVEHMNAEPGQVWVARLLEQWPRAVWLNPVPERFWGSTASTALVHRLMGQRMYPLTLTGLDVAMTELVR</sequence>
<accession>H6SNA5</accession>